<keyword evidence="2" id="KW-1185">Reference proteome</keyword>
<dbReference type="Gene3D" id="1.25.10.10">
    <property type="entry name" value="Leucine-rich Repeat Variant"/>
    <property type="match status" value="1"/>
</dbReference>
<dbReference type="InterPro" id="IPR016024">
    <property type="entry name" value="ARM-type_fold"/>
</dbReference>
<dbReference type="Pfam" id="PF13646">
    <property type="entry name" value="HEAT_2"/>
    <property type="match status" value="1"/>
</dbReference>
<name>A0A267MP86_9FIRM</name>
<evidence type="ECO:0000313" key="1">
    <source>
        <dbReference type="EMBL" id="PAB60540.1"/>
    </source>
</evidence>
<dbReference type="RefSeq" id="WP_095130883.1">
    <property type="nucleotide sequence ID" value="NZ_NIBG01000002.1"/>
</dbReference>
<protein>
    <recommendedName>
        <fullName evidence="3">HEAT repeat domain-containing protein</fullName>
    </recommendedName>
</protein>
<dbReference type="Proteomes" id="UP000216024">
    <property type="component" value="Unassembled WGS sequence"/>
</dbReference>
<proteinExistence type="predicted"/>
<evidence type="ECO:0008006" key="3">
    <source>
        <dbReference type="Google" id="ProtNLM"/>
    </source>
</evidence>
<dbReference type="OrthoDB" id="4927470at2"/>
<gene>
    <name evidence="1" type="ORF">CCE28_03075</name>
</gene>
<evidence type="ECO:0000313" key="2">
    <source>
        <dbReference type="Proteomes" id="UP000216024"/>
    </source>
</evidence>
<dbReference type="InterPro" id="IPR011989">
    <property type="entry name" value="ARM-like"/>
</dbReference>
<sequence>MKSSDEQLKGRGYIVHEDTLEYEHLNKDELLDLLNSKEAHKRTIGVRLLSNKVNLDEKMITLFCDKLSIEKKLYIKIELCDALLKKNNDCARIMVNYLGLIGKNQHKELPKKPFNKRSYPLPHDIISRTLAHMSVNVLPELMTVLKSGNVLAIREVIDAIGFLCFYNDVSEKAQILKDLMDCLHEYDNDPIIRWKIVRALESFNNEEVIDILNHIKENDEEESIRNEADRSLRIIKDKFN</sequence>
<dbReference type="AlphaFoldDB" id="A0A267MP86"/>
<comment type="caution">
    <text evidence="1">The sequence shown here is derived from an EMBL/GenBank/DDBJ whole genome shotgun (WGS) entry which is preliminary data.</text>
</comment>
<dbReference type="SUPFAM" id="SSF48371">
    <property type="entry name" value="ARM repeat"/>
    <property type="match status" value="1"/>
</dbReference>
<reference evidence="1 2" key="1">
    <citation type="submission" date="2017-06" db="EMBL/GenBank/DDBJ databases">
        <title>Draft genome sequence of anaerobic fermentative bacterium Anaeromicrobium sediminis DY2726D isolated from West Pacific Ocean sediments.</title>
        <authorList>
            <person name="Zeng X."/>
        </authorList>
    </citation>
    <scope>NUCLEOTIDE SEQUENCE [LARGE SCALE GENOMIC DNA]</scope>
    <source>
        <strain evidence="1 2">DY2726D</strain>
    </source>
</reference>
<organism evidence="1 2">
    <name type="scientific">Anaeromicrobium sediminis</name>
    <dbReference type="NCBI Taxonomy" id="1478221"/>
    <lineage>
        <taxon>Bacteria</taxon>
        <taxon>Bacillati</taxon>
        <taxon>Bacillota</taxon>
        <taxon>Clostridia</taxon>
        <taxon>Peptostreptococcales</taxon>
        <taxon>Thermotaleaceae</taxon>
        <taxon>Anaeromicrobium</taxon>
    </lineage>
</organism>
<accession>A0A267MP86</accession>
<dbReference type="EMBL" id="NIBG01000002">
    <property type="protein sequence ID" value="PAB60540.1"/>
    <property type="molecule type" value="Genomic_DNA"/>
</dbReference>